<evidence type="ECO:0000313" key="2">
    <source>
        <dbReference type="Proteomes" id="UP000019149"/>
    </source>
</evidence>
<reference evidence="1 2" key="1">
    <citation type="journal article" date="2013" name="Nat. Genet.">
        <title>The genome of the hydatid tapeworm Echinococcus granulosus.</title>
        <authorList>
            <person name="Zheng H."/>
            <person name="Zhang W."/>
            <person name="Zhang L."/>
            <person name="Zhang Z."/>
            <person name="Li J."/>
            <person name="Lu G."/>
            <person name="Zhu Y."/>
            <person name="Wang Y."/>
            <person name="Huang Y."/>
            <person name="Liu J."/>
            <person name="Kang H."/>
            <person name="Chen J."/>
            <person name="Wang L."/>
            <person name="Chen A."/>
            <person name="Yu S."/>
            <person name="Gao Z."/>
            <person name="Jin L."/>
            <person name="Gu W."/>
            <person name="Wang Z."/>
            <person name="Zhao L."/>
            <person name="Shi B."/>
            <person name="Wen H."/>
            <person name="Lin R."/>
            <person name="Jones M.K."/>
            <person name="Brejova B."/>
            <person name="Vinar T."/>
            <person name="Zhao G."/>
            <person name="McManus D.P."/>
            <person name="Chen Z."/>
            <person name="Zhou Y."/>
            <person name="Wang S."/>
        </authorList>
    </citation>
    <scope>NUCLEOTIDE SEQUENCE [LARGE SCALE GENOMIC DNA]</scope>
</reference>
<protein>
    <submittedName>
        <fullName evidence="1">Uncharacterized protein</fullName>
    </submittedName>
</protein>
<dbReference type="RefSeq" id="XP_024345615.1">
    <property type="nucleotide sequence ID" value="XM_024499967.1"/>
</dbReference>
<dbReference type="EMBL" id="APAU02000258">
    <property type="protein sequence ID" value="EUB54419.1"/>
    <property type="molecule type" value="Genomic_DNA"/>
</dbReference>
<evidence type="ECO:0000313" key="1">
    <source>
        <dbReference type="EMBL" id="EUB54419.1"/>
    </source>
</evidence>
<dbReference type="KEGG" id="egl:EGR_10718"/>
<keyword evidence="2" id="KW-1185">Reference proteome</keyword>
<dbReference type="AlphaFoldDB" id="W6ULL4"/>
<dbReference type="GeneID" id="36346433"/>
<dbReference type="CTD" id="36346433"/>
<proteinExistence type="predicted"/>
<dbReference type="Proteomes" id="UP000019149">
    <property type="component" value="Unassembled WGS sequence"/>
</dbReference>
<sequence length="47" mass="5187">MTNPKMPYFASSEFAGQTCMQNETLHVTTKMITVMTAAMLQQSSTPT</sequence>
<accession>W6ULL4</accession>
<gene>
    <name evidence="1" type="ORF">EGR_10718</name>
</gene>
<organism evidence="1 2">
    <name type="scientific">Echinococcus granulosus</name>
    <name type="common">Hydatid tapeworm</name>
    <dbReference type="NCBI Taxonomy" id="6210"/>
    <lineage>
        <taxon>Eukaryota</taxon>
        <taxon>Metazoa</taxon>
        <taxon>Spiralia</taxon>
        <taxon>Lophotrochozoa</taxon>
        <taxon>Platyhelminthes</taxon>
        <taxon>Cestoda</taxon>
        <taxon>Eucestoda</taxon>
        <taxon>Cyclophyllidea</taxon>
        <taxon>Taeniidae</taxon>
        <taxon>Echinococcus</taxon>
        <taxon>Echinococcus granulosus group</taxon>
    </lineage>
</organism>
<name>W6ULL4_ECHGR</name>
<comment type="caution">
    <text evidence="1">The sequence shown here is derived from an EMBL/GenBank/DDBJ whole genome shotgun (WGS) entry which is preliminary data.</text>
</comment>